<keyword evidence="3" id="KW-1185">Reference proteome</keyword>
<dbReference type="AlphaFoldDB" id="A0A9P0LCF4"/>
<reference evidence="2" key="1">
    <citation type="submission" date="2022-03" db="EMBL/GenBank/DDBJ databases">
        <authorList>
            <person name="Sayadi A."/>
        </authorList>
    </citation>
    <scope>NUCLEOTIDE SEQUENCE</scope>
</reference>
<comment type="caution">
    <text evidence="2">The sequence shown here is derived from an EMBL/GenBank/DDBJ whole genome shotgun (WGS) entry which is preliminary data.</text>
</comment>
<accession>A0A9P0LCF4</accession>
<organism evidence="2 3">
    <name type="scientific">Acanthoscelides obtectus</name>
    <name type="common">Bean weevil</name>
    <name type="synonym">Bruchus obtectus</name>
    <dbReference type="NCBI Taxonomy" id="200917"/>
    <lineage>
        <taxon>Eukaryota</taxon>
        <taxon>Metazoa</taxon>
        <taxon>Ecdysozoa</taxon>
        <taxon>Arthropoda</taxon>
        <taxon>Hexapoda</taxon>
        <taxon>Insecta</taxon>
        <taxon>Pterygota</taxon>
        <taxon>Neoptera</taxon>
        <taxon>Endopterygota</taxon>
        <taxon>Coleoptera</taxon>
        <taxon>Polyphaga</taxon>
        <taxon>Cucujiformia</taxon>
        <taxon>Chrysomeloidea</taxon>
        <taxon>Chrysomelidae</taxon>
        <taxon>Bruchinae</taxon>
        <taxon>Bruchini</taxon>
        <taxon>Acanthoscelides</taxon>
    </lineage>
</organism>
<feature type="chain" id="PRO_5040419549" evidence="1">
    <location>
        <begin position="17"/>
        <end position="96"/>
    </location>
</feature>
<dbReference type="Proteomes" id="UP001152888">
    <property type="component" value="Unassembled WGS sequence"/>
</dbReference>
<dbReference type="OrthoDB" id="7868124at2759"/>
<evidence type="ECO:0000256" key="1">
    <source>
        <dbReference type="SAM" id="SignalP"/>
    </source>
</evidence>
<keyword evidence="1" id="KW-0732">Signal</keyword>
<evidence type="ECO:0000313" key="3">
    <source>
        <dbReference type="Proteomes" id="UP001152888"/>
    </source>
</evidence>
<evidence type="ECO:0000313" key="2">
    <source>
        <dbReference type="EMBL" id="CAH1992077.1"/>
    </source>
</evidence>
<name>A0A9P0LCF4_ACAOB</name>
<feature type="signal peptide" evidence="1">
    <location>
        <begin position="1"/>
        <end position="16"/>
    </location>
</feature>
<proteinExistence type="predicted"/>
<protein>
    <submittedName>
        <fullName evidence="2">Uncharacterized protein</fullName>
    </submittedName>
</protein>
<gene>
    <name evidence="2" type="ORF">ACAOBT_LOCUS20659</name>
</gene>
<dbReference type="EMBL" id="CAKOFQ010007135">
    <property type="protein sequence ID" value="CAH1992077.1"/>
    <property type="molecule type" value="Genomic_DNA"/>
</dbReference>
<sequence>MILAQLQLLSSHPSAAQQVPPYPEVPPLLLWLPPWPSLPIAPSPGEQLAGPLVVARLQPLWLLGLLSWPHWMLAFCQQHHLLLRSRLLPWSTLSRI</sequence>